<protein>
    <recommendedName>
        <fullName evidence="2">BPTI/Kunitz inhibitor domain-containing protein</fullName>
    </recommendedName>
</protein>
<sequence length="90" mass="10240">MKSLFLIIAGLTLYVAYINAQICQGRPVFQLCTGGKDEGNRNGRLCGLTAQNGMWFYNSRNRKCEKMNYRGCGGNGNRYCKVEDCNRCRR</sequence>
<dbReference type="InterPro" id="IPR036880">
    <property type="entry name" value="Kunitz_BPTI_sf"/>
</dbReference>
<dbReference type="EMBL" id="CH891734">
    <property type="protein sequence ID" value="EDW99810.1"/>
    <property type="molecule type" value="Genomic_DNA"/>
</dbReference>
<gene>
    <name evidence="4" type="primary">Dyak\GE22885</name>
    <name evidence="3" type="synonym">Dyak\GE19801</name>
    <name evidence="3" type="ORF">Dyak_GE19801</name>
    <name evidence="4" type="ORF">Dyak_GE22885</name>
</gene>
<dbReference type="Pfam" id="PF00014">
    <property type="entry name" value="Kunitz_BPTI"/>
    <property type="match status" value="1"/>
</dbReference>
<feature type="chain" id="PRO_5014298702" description="BPTI/Kunitz inhibitor domain-containing protein" evidence="1">
    <location>
        <begin position="21"/>
        <end position="90"/>
    </location>
</feature>
<dbReference type="GO" id="GO:0004867">
    <property type="term" value="F:serine-type endopeptidase inhibitor activity"/>
    <property type="evidence" value="ECO:0007669"/>
    <property type="project" value="InterPro"/>
</dbReference>
<keyword evidence="1" id="KW-0732">Signal</keyword>
<dbReference type="KEGG" id="dya:Dyak_GE19801"/>
<dbReference type="EMBL" id="CM000159">
    <property type="protein sequence ID" value="EDW94953.1"/>
    <property type="molecule type" value="Genomic_DNA"/>
</dbReference>
<dbReference type="HOGENOM" id="CLU_164133_0_1_1"/>
<dbReference type="Gene3D" id="4.10.410.10">
    <property type="entry name" value="Pancreatic trypsin inhibitor Kunitz domain"/>
    <property type="match status" value="1"/>
</dbReference>
<accession>B4ITU7</accession>
<reference evidence="4 5" key="3">
    <citation type="journal article" date="2007" name="PLoS Biol.">
        <title>Principles of genome evolution in the Drosophila melanogaster species group.</title>
        <authorList>
            <person name="Ranz J.M."/>
            <person name="Maurin D."/>
            <person name="Chan Y.S."/>
            <person name="von Grotthuss M."/>
            <person name="Hillier L.W."/>
            <person name="Roote J."/>
            <person name="Ashburner M."/>
            <person name="Bergman C.M."/>
        </authorList>
    </citation>
    <scope>NUCLEOTIDE SEQUENCE [LARGE SCALE GENOMIC DNA]</scope>
    <source>
        <strain evidence="4">Tai18E2</strain>
        <strain evidence="5">Tai18E2 / Tucson 14021-0261.01</strain>
    </source>
</reference>
<dbReference type="CDD" id="cd00109">
    <property type="entry name" value="Kunitz-type"/>
    <property type="match status" value="1"/>
</dbReference>
<dbReference type="SMART" id="SM00131">
    <property type="entry name" value="KU"/>
    <property type="match status" value="1"/>
</dbReference>
<feature type="signal peptide" evidence="1">
    <location>
        <begin position="1"/>
        <end position="20"/>
    </location>
</feature>
<dbReference type="InterPro" id="IPR002223">
    <property type="entry name" value="Kunitz_BPTI"/>
</dbReference>
<evidence type="ECO:0000259" key="2">
    <source>
        <dbReference type="PROSITE" id="PS50279"/>
    </source>
</evidence>
<reference evidence="4" key="1">
    <citation type="submission" date="2006-01" db="EMBL/GenBank/DDBJ databases">
        <title>The Genome of Drosophila yakuba.</title>
        <authorList>
            <consortium name="The Drosophila yakuba Sequencing Consortium"/>
        </authorList>
    </citation>
    <scope>NUCLEOTIDE SEQUENCE</scope>
    <source>
        <strain evidence="4">Tai18E2</strain>
    </source>
</reference>
<evidence type="ECO:0000256" key="1">
    <source>
        <dbReference type="SAM" id="SignalP"/>
    </source>
</evidence>
<evidence type="ECO:0000313" key="4">
    <source>
        <dbReference type="EMBL" id="EDW99810.1"/>
    </source>
</evidence>
<dbReference type="KEGG" id="dya:Dyak_GE22885"/>
<dbReference type="OMA" id="CYGNANI"/>
<keyword evidence="5" id="KW-1185">Reference proteome</keyword>
<organism evidence="4 5">
    <name type="scientific">Drosophila yakuba</name>
    <name type="common">Fruit fly</name>
    <dbReference type="NCBI Taxonomy" id="7245"/>
    <lineage>
        <taxon>Eukaryota</taxon>
        <taxon>Metazoa</taxon>
        <taxon>Ecdysozoa</taxon>
        <taxon>Arthropoda</taxon>
        <taxon>Hexapoda</taxon>
        <taxon>Insecta</taxon>
        <taxon>Pterygota</taxon>
        <taxon>Neoptera</taxon>
        <taxon>Endopterygota</taxon>
        <taxon>Diptera</taxon>
        <taxon>Brachycera</taxon>
        <taxon>Muscomorpha</taxon>
        <taxon>Ephydroidea</taxon>
        <taxon>Drosophilidae</taxon>
        <taxon>Drosophila</taxon>
        <taxon>Sophophora</taxon>
    </lineage>
</organism>
<reference evidence="4 5" key="2">
    <citation type="journal article" date="2007" name="Nature">
        <title>Evolution of genes and genomes on the Drosophila phylogeny.</title>
        <authorList>
            <consortium name="Drosophila 12 Genomes Consortium"/>
            <person name="Clark A.G."/>
            <person name="Eisen M.B."/>
            <person name="Smith D.R."/>
            <person name="Bergman C.M."/>
            <person name="Oliver B."/>
            <person name="Markow T.A."/>
            <person name="Kaufman T.C."/>
            <person name="Kellis M."/>
            <person name="Gelbart W."/>
            <person name="Iyer V.N."/>
            <person name="Pollard D.A."/>
            <person name="Sackton T.B."/>
            <person name="Larracuente A.M."/>
            <person name="Singh N.D."/>
            <person name="Abad J.P."/>
            <person name="Abt D.N."/>
            <person name="Adryan B."/>
            <person name="Aguade M."/>
            <person name="Akashi H."/>
            <person name="Anderson W.W."/>
            <person name="Aquadro C.F."/>
            <person name="Ardell D.H."/>
            <person name="Arguello R."/>
            <person name="Artieri C.G."/>
            <person name="Barbash D.A."/>
            <person name="Barker D."/>
            <person name="Barsanti P."/>
            <person name="Batterham P."/>
            <person name="Batzoglou S."/>
            <person name="Begun D."/>
            <person name="Bhutkar A."/>
            <person name="Blanco E."/>
            <person name="Bosak S.A."/>
            <person name="Bradley R.K."/>
            <person name="Brand A.D."/>
            <person name="Brent M.R."/>
            <person name="Brooks A.N."/>
            <person name="Brown R.H."/>
            <person name="Butlin R.K."/>
            <person name="Caggese C."/>
            <person name="Calvi B.R."/>
            <person name="Bernardo de Carvalho A."/>
            <person name="Caspi A."/>
            <person name="Castrezana S."/>
            <person name="Celniker S.E."/>
            <person name="Chang J.L."/>
            <person name="Chapple C."/>
            <person name="Chatterji S."/>
            <person name="Chinwalla A."/>
            <person name="Civetta A."/>
            <person name="Clifton S.W."/>
            <person name="Comeron J.M."/>
            <person name="Costello J.C."/>
            <person name="Coyne J.A."/>
            <person name="Daub J."/>
            <person name="David R.G."/>
            <person name="Delcher A.L."/>
            <person name="Delehaunty K."/>
            <person name="Do C.B."/>
            <person name="Ebling H."/>
            <person name="Edwards K."/>
            <person name="Eickbush T."/>
            <person name="Evans J.D."/>
            <person name="Filipski A."/>
            <person name="Findeiss S."/>
            <person name="Freyhult E."/>
            <person name="Fulton L."/>
            <person name="Fulton R."/>
            <person name="Garcia A.C."/>
            <person name="Gardiner A."/>
            <person name="Garfield D.A."/>
            <person name="Garvin B.E."/>
            <person name="Gibson G."/>
            <person name="Gilbert D."/>
            <person name="Gnerre S."/>
            <person name="Godfrey J."/>
            <person name="Good R."/>
            <person name="Gotea V."/>
            <person name="Gravely B."/>
            <person name="Greenberg A.J."/>
            <person name="Griffiths-Jones S."/>
            <person name="Gross S."/>
            <person name="Guigo R."/>
            <person name="Gustafson E.A."/>
            <person name="Haerty W."/>
            <person name="Hahn M.W."/>
            <person name="Halligan D.L."/>
            <person name="Halpern A.L."/>
            <person name="Halter G.M."/>
            <person name="Han M.V."/>
            <person name="Heger A."/>
            <person name="Hillier L."/>
            <person name="Hinrichs A.S."/>
            <person name="Holmes I."/>
            <person name="Hoskins R.A."/>
            <person name="Hubisz M.J."/>
            <person name="Hultmark D."/>
            <person name="Huntley M.A."/>
            <person name="Jaffe D.B."/>
            <person name="Jagadeeshan S."/>
            <person name="Jeck W.R."/>
            <person name="Johnson J."/>
            <person name="Jones C.D."/>
            <person name="Jordan W.C."/>
            <person name="Karpen G.H."/>
            <person name="Kataoka E."/>
            <person name="Keightley P.D."/>
            <person name="Kheradpour P."/>
            <person name="Kirkness E.F."/>
            <person name="Koerich L.B."/>
            <person name="Kristiansen K."/>
            <person name="Kudrna D."/>
            <person name="Kulathinal R.J."/>
            <person name="Kumar S."/>
            <person name="Kwok R."/>
            <person name="Lander E."/>
            <person name="Langley C.H."/>
            <person name="Lapoint R."/>
            <person name="Lazzaro B.P."/>
            <person name="Lee S.J."/>
            <person name="Levesque L."/>
            <person name="Li R."/>
            <person name="Lin C.F."/>
            <person name="Lin M.F."/>
            <person name="Lindblad-Toh K."/>
            <person name="Llopart A."/>
            <person name="Long M."/>
            <person name="Low L."/>
            <person name="Lozovsky E."/>
            <person name="Lu J."/>
            <person name="Luo M."/>
            <person name="Machado C.A."/>
            <person name="Makalowski W."/>
            <person name="Marzo M."/>
            <person name="Matsuda M."/>
            <person name="Matzkin L."/>
            <person name="McAllister B."/>
            <person name="McBride C.S."/>
            <person name="McKernan B."/>
            <person name="McKernan K."/>
            <person name="Mendez-Lago M."/>
            <person name="Minx P."/>
            <person name="Mollenhauer M.U."/>
            <person name="Montooth K."/>
            <person name="Mount S.M."/>
            <person name="Mu X."/>
            <person name="Myers E."/>
            <person name="Negre B."/>
            <person name="Newfeld S."/>
            <person name="Nielsen R."/>
            <person name="Noor M.A."/>
            <person name="O'Grady P."/>
            <person name="Pachter L."/>
            <person name="Papaceit M."/>
            <person name="Parisi M.J."/>
            <person name="Parisi M."/>
            <person name="Parts L."/>
            <person name="Pedersen J.S."/>
            <person name="Pesole G."/>
            <person name="Phillippy A.M."/>
            <person name="Ponting C.P."/>
            <person name="Pop M."/>
            <person name="Porcelli D."/>
            <person name="Powell J.R."/>
            <person name="Prohaska S."/>
            <person name="Pruitt K."/>
            <person name="Puig M."/>
            <person name="Quesneville H."/>
            <person name="Ram K.R."/>
            <person name="Rand D."/>
            <person name="Rasmussen M.D."/>
            <person name="Reed L.K."/>
            <person name="Reenan R."/>
            <person name="Reily A."/>
            <person name="Remington K.A."/>
            <person name="Rieger T.T."/>
            <person name="Ritchie M.G."/>
            <person name="Robin C."/>
            <person name="Rogers Y.H."/>
            <person name="Rohde C."/>
            <person name="Rozas J."/>
            <person name="Rubenfield M.J."/>
            <person name="Ruiz A."/>
            <person name="Russo S."/>
            <person name="Salzberg S.L."/>
            <person name="Sanchez-Gracia A."/>
            <person name="Saranga D.J."/>
            <person name="Sato H."/>
            <person name="Schaeffer S.W."/>
            <person name="Schatz M.C."/>
            <person name="Schlenke T."/>
            <person name="Schwartz R."/>
            <person name="Segarra C."/>
            <person name="Singh R.S."/>
            <person name="Sirot L."/>
            <person name="Sirota M."/>
            <person name="Sisneros N.B."/>
            <person name="Smith C.D."/>
            <person name="Smith T.F."/>
            <person name="Spieth J."/>
            <person name="Stage D.E."/>
            <person name="Stark A."/>
            <person name="Stephan W."/>
            <person name="Strausberg R.L."/>
            <person name="Strempel S."/>
            <person name="Sturgill D."/>
            <person name="Sutton G."/>
            <person name="Sutton G.G."/>
            <person name="Tao W."/>
            <person name="Teichmann S."/>
            <person name="Tobari Y.N."/>
            <person name="Tomimura Y."/>
            <person name="Tsolas J.M."/>
            <person name="Valente V.L."/>
            <person name="Venter E."/>
            <person name="Venter J.C."/>
            <person name="Vicario S."/>
            <person name="Vieira F.G."/>
            <person name="Vilella A.J."/>
            <person name="Villasante A."/>
            <person name="Walenz B."/>
            <person name="Wang J."/>
            <person name="Wasserman M."/>
            <person name="Watts T."/>
            <person name="Wilson D."/>
            <person name="Wilson R.K."/>
            <person name="Wing R.A."/>
            <person name="Wolfner M.F."/>
            <person name="Wong A."/>
            <person name="Wong G.K."/>
            <person name="Wu C.I."/>
            <person name="Wu G."/>
            <person name="Yamamoto D."/>
            <person name="Yang H.P."/>
            <person name="Yang S.P."/>
            <person name="Yorke J.A."/>
            <person name="Yoshida K."/>
            <person name="Zdobnov E."/>
            <person name="Zhang P."/>
            <person name="Zhang Y."/>
            <person name="Zimin A.V."/>
            <person name="Baldwin J."/>
            <person name="Abdouelleil A."/>
            <person name="Abdulkadir J."/>
            <person name="Abebe A."/>
            <person name="Abera B."/>
            <person name="Abreu J."/>
            <person name="Acer S.C."/>
            <person name="Aftuck L."/>
            <person name="Alexander A."/>
            <person name="An P."/>
            <person name="Anderson E."/>
            <person name="Anderson S."/>
            <person name="Arachi H."/>
            <person name="Azer M."/>
            <person name="Bachantsang P."/>
            <person name="Barry A."/>
            <person name="Bayul T."/>
            <person name="Berlin A."/>
            <person name="Bessette D."/>
            <person name="Bloom T."/>
            <person name="Blye J."/>
            <person name="Boguslavskiy L."/>
            <person name="Bonnet C."/>
            <person name="Boukhgalter B."/>
            <person name="Bourzgui I."/>
            <person name="Brown A."/>
            <person name="Cahill P."/>
            <person name="Channer S."/>
            <person name="Cheshatsang Y."/>
            <person name="Chuda L."/>
            <person name="Citroen M."/>
            <person name="Collymore A."/>
            <person name="Cooke P."/>
            <person name="Costello M."/>
            <person name="D'Aco K."/>
            <person name="Daza R."/>
            <person name="De Haan G."/>
            <person name="DeGray S."/>
            <person name="DeMaso C."/>
            <person name="Dhargay N."/>
            <person name="Dooley K."/>
            <person name="Dooley E."/>
            <person name="Doricent M."/>
            <person name="Dorje P."/>
            <person name="Dorjee K."/>
            <person name="Dupes A."/>
            <person name="Elong R."/>
            <person name="Falk J."/>
            <person name="Farina A."/>
            <person name="Faro S."/>
            <person name="Ferguson D."/>
            <person name="Fisher S."/>
            <person name="Foley C.D."/>
            <person name="Franke A."/>
            <person name="Friedrich D."/>
            <person name="Gadbois L."/>
            <person name="Gearin G."/>
            <person name="Gearin C.R."/>
            <person name="Giannoukos G."/>
            <person name="Goode T."/>
            <person name="Graham J."/>
            <person name="Grandbois E."/>
            <person name="Grewal S."/>
            <person name="Gyaltsen K."/>
            <person name="Hafez N."/>
            <person name="Hagos B."/>
            <person name="Hall J."/>
            <person name="Henson C."/>
            <person name="Hollinger A."/>
            <person name="Honan T."/>
            <person name="Huard M.D."/>
            <person name="Hughes L."/>
            <person name="Hurhula B."/>
            <person name="Husby M.E."/>
            <person name="Kamat A."/>
            <person name="Kanga B."/>
            <person name="Kashin S."/>
            <person name="Khazanovich D."/>
            <person name="Kisner P."/>
            <person name="Lance K."/>
            <person name="Lara M."/>
            <person name="Lee W."/>
            <person name="Lennon N."/>
            <person name="Letendre F."/>
            <person name="LeVine R."/>
            <person name="Lipovsky A."/>
            <person name="Liu X."/>
            <person name="Liu J."/>
            <person name="Liu S."/>
            <person name="Lokyitsang T."/>
            <person name="Lokyitsang Y."/>
            <person name="Lubonja R."/>
            <person name="Lui A."/>
            <person name="MacDonald P."/>
            <person name="Magnisalis V."/>
            <person name="Maru K."/>
            <person name="Matthews C."/>
            <person name="McCusker W."/>
            <person name="McDonough S."/>
            <person name="Mehta T."/>
            <person name="Meldrim J."/>
            <person name="Meneus L."/>
            <person name="Mihai O."/>
            <person name="Mihalev A."/>
            <person name="Mihova T."/>
            <person name="Mittelman R."/>
            <person name="Mlenga V."/>
            <person name="Montmayeur A."/>
            <person name="Mulrain L."/>
            <person name="Navidi A."/>
            <person name="Naylor J."/>
            <person name="Negash T."/>
            <person name="Nguyen T."/>
            <person name="Nguyen N."/>
            <person name="Nicol R."/>
            <person name="Norbu C."/>
            <person name="Norbu N."/>
            <person name="Novod N."/>
            <person name="O'Neill B."/>
            <person name="Osman S."/>
            <person name="Markiewicz E."/>
            <person name="Oyono O.L."/>
            <person name="Patti C."/>
            <person name="Phunkhang P."/>
            <person name="Pierre F."/>
            <person name="Priest M."/>
            <person name="Raghuraman S."/>
            <person name="Rege F."/>
            <person name="Reyes R."/>
            <person name="Rise C."/>
            <person name="Rogov P."/>
            <person name="Ross K."/>
            <person name="Ryan E."/>
            <person name="Settipalli S."/>
            <person name="Shea T."/>
            <person name="Sherpa N."/>
            <person name="Shi L."/>
            <person name="Shih D."/>
            <person name="Sparrow T."/>
            <person name="Spaulding J."/>
            <person name="Stalker J."/>
            <person name="Stange-Thomann N."/>
            <person name="Stavropoulos S."/>
            <person name="Stone C."/>
            <person name="Strader C."/>
            <person name="Tesfaye S."/>
            <person name="Thomson T."/>
            <person name="Thoulutsang Y."/>
            <person name="Thoulutsang D."/>
            <person name="Topham K."/>
            <person name="Topping I."/>
            <person name="Tsamla T."/>
            <person name="Vassiliev H."/>
            <person name="Vo A."/>
            <person name="Wangchuk T."/>
            <person name="Wangdi T."/>
            <person name="Weiand M."/>
            <person name="Wilkinson J."/>
            <person name="Wilson A."/>
            <person name="Yadav S."/>
            <person name="Young G."/>
            <person name="Yu Q."/>
            <person name="Zembek L."/>
            <person name="Zhong D."/>
            <person name="Zimmer A."/>
            <person name="Zwirko Z."/>
            <person name="Jaffe D.B."/>
            <person name="Alvarez P."/>
            <person name="Brockman W."/>
            <person name="Butler J."/>
            <person name="Chin C."/>
            <person name="Gnerre S."/>
            <person name="Grabherr M."/>
            <person name="Kleber M."/>
            <person name="Mauceli E."/>
            <person name="MacCallum I."/>
        </authorList>
    </citation>
    <scope>NUCLEOTIDE SEQUENCE [LARGE SCALE GENOMIC DNA]</scope>
    <source>
        <strain evidence="4">Tai18E2</strain>
        <strain evidence="5">Tai18E2 / Tucson 14021-0261.01</strain>
    </source>
</reference>
<dbReference type="SUPFAM" id="SSF57362">
    <property type="entry name" value="BPTI-like"/>
    <property type="match status" value="1"/>
</dbReference>
<name>B4ITU7_DROYA</name>
<dbReference type="eggNOG" id="KOG3017">
    <property type="taxonomic scope" value="Eukaryota"/>
</dbReference>
<proteinExistence type="predicted"/>
<dbReference type="Proteomes" id="UP000002282">
    <property type="component" value="Chromosome 3L"/>
</dbReference>
<evidence type="ECO:0000313" key="5">
    <source>
        <dbReference type="Proteomes" id="UP000002282"/>
    </source>
</evidence>
<feature type="domain" description="BPTI/Kunitz inhibitor" evidence="2">
    <location>
        <begin position="32"/>
        <end position="87"/>
    </location>
</feature>
<reference evidence="4" key="4">
    <citation type="submission" date="2015-11" db="EMBL/GenBank/DDBJ databases">
        <authorList>
            <consortium name="FlyBase"/>
        </authorList>
    </citation>
    <scope>NUCLEOTIDE SEQUENCE</scope>
    <source>
        <strain evidence="4">Tai18E2</strain>
    </source>
</reference>
<dbReference type="OrthoDB" id="4473401at2759"/>
<dbReference type="PROSITE" id="PS50279">
    <property type="entry name" value="BPTI_KUNITZ_2"/>
    <property type="match status" value="1"/>
</dbReference>
<dbReference type="AlphaFoldDB" id="B4ITU7"/>
<evidence type="ECO:0000313" key="3">
    <source>
        <dbReference type="EMBL" id="EDW94953.1"/>
    </source>
</evidence>